<evidence type="ECO:0000256" key="15">
    <source>
        <dbReference type="ARBA" id="ARBA00047364"/>
    </source>
</evidence>
<dbReference type="InterPro" id="IPR014729">
    <property type="entry name" value="Rossmann-like_a/b/a_fold"/>
</dbReference>
<keyword evidence="7 16" id="KW-0436">Ligase</keyword>
<dbReference type="InterPro" id="IPR029038">
    <property type="entry name" value="MetRS_Zn"/>
</dbReference>
<evidence type="ECO:0000256" key="13">
    <source>
        <dbReference type="ARBA" id="ARBA00022917"/>
    </source>
</evidence>
<dbReference type="NCBIfam" id="TIGR00399">
    <property type="entry name" value="metG_C_term"/>
    <property type="match status" value="1"/>
</dbReference>
<dbReference type="Gene3D" id="1.10.730.10">
    <property type="entry name" value="Isoleucyl-tRNA Synthetase, Domain 1"/>
    <property type="match status" value="1"/>
</dbReference>
<evidence type="ECO:0000256" key="16">
    <source>
        <dbReference type="HAMAP-Rule" id="MF_00098"/>
    </source>
</evidence>
<dbReference type="InterPro" id="IPR002547">
    <property type="entry name" value="tRNA-bd_dom"/>
</dbReference>
<dbReference type="InterPro" id="IPR014758">
    <property type="entry name" value="Met-tRNA_synth"/>
</dbReference>
<feature type="binding site" evidence="16">
    <location>
        <position position="149"/>
    </location>
    <ligand>
        <name>Zn(2+)</name>
        <dbReference type="ChEBI" id="CHEBI:29105"/>
    </ligand>
</feature>
<dbReference type="GO" id="GO:0006431">
    <property type="term" value="P:methionyl-tRNA aminoacylation"/>
    <property type="evidence" value="ECO:0007669"/>
    <property type="project" value="UniProtKB-UniRule"/>
</dbReference>
<dbReference type="InterPro" id="IPR023458">
    <property type="entry name" value="Met-tRNA_ligase_1"/>
</dbReference>
<keyword evidence="12 16" id="KW-0694">RNA-binding</keyword>
<evidence type="ECO:0000256" key="6">
    <source>
        <dbReference type="ARBA" id="ARBA00022555"/>
    </source>
</evidence>
<dbReference type="InterPro" id="IPR041872">
    <property type="entry name" value="Anticodon_Met"/>
</dbReference>
<feature type="short sequence motif" description="'KMSKS' region" evidence="16">
    <location>
        <begin position="343"/>
        <end position="347"/>
    </location>
</feature>
<dbReference type="InterPro" id="IPR004495">
    <property type="entry name" value="Met-tRNA-synth_bsu_C"/>
</dbReference>
<evidence type="ECO:0000256" key="12">
    <source>
        <dbReference type="ARBA" id="ARBA00022884"/>
    </source>
</evidence>
<organism evidence="18 19">
    <name type="scientific">Cryomorpha ignava</name>
    <dbReference type="NCBI Taxonomy" id="101383"/>
    <lineage>
        <taxon>Bacteria</taxon>
        <taxon>Pseudomonadati</taxon>
        <taxon>Bacteroidota</taxon>
        <taxon>Flavobacteriia</taxon>
        <taxon>Flavobacteriales</taxon>
        <taxon>Cryomorphaceae</taxon>
        <taxon>Cryomorpha</taxon>
    </lineage>
</organism>
<dbReference type="GO" id="GO:0005829">
    <property type="term" value="C:cytosol"/>
    <property type="evidence" value="ECO:0007669"/>
    <property type="project" value="TreeGrafter"/>
</dbReference>
<dbReference type="PANTHER" id="PTHR45765:SF1">
    <property type="entry name" value="METHIONINE--TRNA LIGASE, CYTOPLASMIC"/>
    <property type="match status" value="1"/>
</dbReference>
<reference evidence="18 19" key="1">
    <citation type="submission" date="2020-02" db="EMBL/GenBank/DDBJ databases">
        <title>Out from the shadows clarifying the taxonomy of the family Cryomorphaceae and related taxa by utilizing the GTDB taxonomic framework.</title>
        <authorList>
            <person name="Bowman J.P."/>
        </authorList>
    </citation>
    <scope>NUCLEOTIDE SEQUENCE [LARGE SCALE GENOMIC DNA]</scope>
    <source>
        <strain evidence="18 19">QSSC 1-22</strain>
    </source>
</reference>
<name>A0A7K3WSX3_9FLAO</name>
<evidence type="ECO:0000256" key="5">
    <source>
        <dbReference type="ARBA" id="ARBA00022490"/>
    </source>
</evidence>
<keyword evidence="10 16" id="KW-0862">Zinc</keyword>
<evidence type="ECO:0000259" key="17">
    <source>
        <dbReference type="PROSITE" id="PS50886"/>
    </source>
</evidence>
<evidence type="ECO:0000256" key="1">
    <source>
        <dbReference type="ARBA" id="ARBA00003314"/>
    </source>
</evidence>
<comment type="subunit">
    <text evidence="4 16">Homodimer.</text>
</comment>
<dbReference type="GO" id="GO:0005524">
    <property type="term" value="F:ATP binding"/>
    <property type="evidence" value="ECO:0007669"/>
    <property type="project" value="UniProtKB-UniRule"/>
</dbReference>
<feature type="binding site" evidence="16">
    <location>
        <position position="346"/>
    </location>
    <ligand>
        <name>ATP</name>
        <dbReference type="ChEBI" id="CHEBI:30616"/>
    </ligand>
</feature>
<evidence type="ECO:0000256" key="10">
    <source>
        <dbReference type="ARBA" id="ARBA00022833"/>
    </source>
</evidence>
<comment type="catalytic activity">
    <reaction evidence="15 16">
        <text>tRNA(Met) + L-methionine + ATP = L-methionyl-tRNA(Met) + AMP + diphosphate</text>
        <dbReference type="Rhea" id="RHEA:13481"/>
        <dbReference type="Rhea" id="RHEA-COMP:9667"/>
        <dbReference type="Rhea" id="RHEA-COMP:9698"/>
        <dbReference type="ChEBI" id="CHEBI:30616"/>
        <dbReference type="ChEBI" id="CHEBI:33019"/>
        <dbReference type="ChEBI" id="CHEBI:57844"/>
        <dbReference type="ChEBI" id="CHEBI:78442"/>
        <dbReference type="ChEBI" id="CHEBI:78530"/>
        <dbReference type="ChEBI" id="CHEBI:456215"/>
        <dbReference type="EC" id="6.1.1.10"/>
    </reaction>
</comment>
<comment type="subcellular location">
    <subcellularLocation>
        <location evidence="2 16">Cytoplasm</location>
    </subcellularLocation>
</comment>
<gene>
    <name evidence="16 18" type="primary">metG</name>
    <name evidence="18" type="ORF">G3O08_13695</name>
</gene>
<dbReference type="Pfam" id="PF01588">
    <property type="entry name" value="tRNA_bind"/>
    <property type="match status" value="1"/>
</dbReference>
<dbReference type="RefSeq" id="WP_163285949.1">
    <property type="nucleotide sequence ID" value="NZ_JAAGVY010000028.1"/>
</dbReference>
<dbReference type="HAMAP" id="MF_00098">
    <property type="entry name" value="Met_tRNA_synth_type1"/>
    <property type="match status" value="1"/>
</dbReference>
<dbReference type="InterPro" id="IPR009080">
    <property type="entry name" value="tRNAsynth_Ia_anticodon-bd"/>
</dbReference>
<evidence type="ECO:0000256" key="14">
    <source>
        <dbReference type="ARBA" id="ARBA00023146"/>
    </source>
</evidence>
<sequence>MNNPKRYTITAALPYANGPLHIGHIAGAYLPADIFARYLRLCKRDVVFVCGSDEHGAAITLKAKKDKVSPQEIVDKYNNQIKNAFVDFGINFDIYYRTSEPLHHKTASDYFLTLLEKDVFEVKTSEQYYDEEAEQFLADRYITGTCPKCGFENAYGDQCENCGSTLSSQDLINPRSTLSGTLPVMRETSHWFLPLQNHETWLREWLENGTLNGVKQHNPSKWKKQVLGQCKSWIDGGLQPRAMTRDLDWGVKVPVEGADGKVLYVWLDAPIGYISATKAWAERENKDWKKYWQDPETELVHFIGKDNIVFHCIIFPVLLKAHGDYILPTNVPANEFLNLEGKKISTSRNWAVWVHEYLEDFPGQQDELRYVLNAISPEFRDSEFTWADYQARVNNELVAVLGNFVNRALVLTHKFFDGKVPSGEGVDLNELAKADCAAEVQHAAEDIAKFIEAYRFRDAQQAMMGLARFGNKVLTETEPWKLAKTDLPKAEAILNFCLQLSANLTVIAAPFLPNTCAKLGQMLNTDFTEWKDAGTLKMLAVGHDINTPELLFKRIEDEEVEAQKAKLQASLVQNTKKESSLMPQKSAIEFDDFMKIDIRTATILEAERVPKTDKLMKILLDTGLDKRTVVSGIAEHYKAEELPGKQVSVLMNLEPRKIKGVESQGMILMAEDADGKLSFMSPTTEMPNGSTVR</sequence>
<feature type="short sequence motif" description="'HIGH' region" evidence="16">
    <location>
        <begin position="14"/>
        <end position="24"/>
    </location>
</feature>
<dbReference type="FunFam" id="2.40.50.140:FF:000042">
    <property type="entry name" value="Methionine--tRNA ligase"/>
    <property type="match status" value="1"/>
</dbReference>
<dbReference type="SUPFAM" id="SSF50249">
    <property type="entry name" value="Nucleic acid-binding proteins"/>
    <property type="match status" value="1"/>
</dbReference>
<dbReference type="InterPro" id="IPR033911">
    <property type="entry name" value="MetRS_core"/>
</dbReference>
<keyword evidence="11 16" id="KW-0067">ATP-binding</keyword>
<dbReference type="NCBIfam" id="TIGR00398">
    <property type="entry name" value="metG"/>
    <property type="match status" value="1"/>
</dbReference>
<dbReference type="Pfam" id="PF09334">
    <property type="entry name" value="tRNA-synt_1g"/>
    <property type="match status" value="1"/>
</dbReference>
<keyword evidence="9 16" id="KW-0547">Nucleotide-binding</keyword>
<dbReference type="AlphaFoldDB" id="A0A7K3WSX3"/>
<dbReference type="PRINTS" id="PR01041">
    <property type="entry name" value="TRNASYNTHMET"/>
</dbReference>
<dbReference type="Gene3D" id="3.40.50.620">
    <property type="entry name" value="HUPs"/>
    <property type="match status" value="1"/>
</dbReference>
<keyword evidence="8 16" id="KW-0479">Metal-binding</keyword>
<dbReference type="PROSITE" id="PS00178">
    <property type="entry name" value="AA_TRNA_LIGASE_I"/>
    <property type="match status" value="1"/>
</dbReference>
<evidence type="ECO:0000256" key="7">
    <source>
        <dbReference type="ARBA" id="ARBA00022598"/>
    </source>
</evidence>
<dbReference type="SUPFAM" id="SSF47323">
    <property type="entry name" value="Anticodon-binding domain of a subclass of class I aminoacyl-tRNA synthetases"/>
    <property type="match status" value="1"/>
</dbReference>
<evidence type="ECO:0000256" key="9">
    <source>
        <dbReference type="ARBA" id="ARBA00022741"/>
    </source>
</evidence>
<dbReference type="Gene3D" id="2.20.28.20">
    <property type="entry name" value="Methionyl-tRNA synthetase, Zn-domain"/>
    <property type="match status" value="1"/>
</dbReference>
<dbReference type="NCBIfam" id="NF001100">
    <property type="entry name" value="PRK00133.1"/>
    <property type="match status" value="1"/>
</dbReference>
<keyword evidence="13 16" id="KW-0648">Protein biosynthesis</keyword>
<keyword evidence="5 16" id="KW-0963">Cytoplasm</keyword>
<dbReference type="InterPro" id="IPR012340">
    <property type="entry name" value="NA-bd_OB-fold"/>
</dbReference>
<dbReference type="InterPro" id="IPR001412">
    <property type="entry name" value="aa-tRNA-synth_I_CS"/>
</dbReference>
<evidence type="ECO:0000256" key="4">
    <source>
        <dbReference type="ARBA" id="ARBA00011738"/>
    </source>
</evidence>
<feature type="domain" description="TRNA-binding" evidence="17">
    <location>
        <begin position="592"/>
        <end position="693"/>
    </location>
</feature>
<keyword evidence="6 16" id="KW-0820">tRNA-binding</keyword>
<comment type="similarity">
    <text evidence="3 16">Belongs to the class-I aminoacyl-tRNA synthetase family. MetG type 1 subfamily.</text>
</comment>
<dbReference type="Gene3D" id="2.40.50.140">
    <property type="entry name" value="Nucleic acid-binding proteins"/>
    <property type="match status" value="1"/>
</dbReference>
<dbReference type="SUPFAM" id="SSF57770">
    <property type="entry name" value="Methionyl-tRNA synthetase (MetRS), Zn-domain"/>
    <property type="match status" value="1"/>
</dbReference>
<feature type="binding site" evidence="16">
    <location>
        <position position="162"/>
    </location>
    <ligand>
        <name>Zn(2+)</name>
        <dbReference type="ChEBI" id="CHEBI:29105"/>
    </ligand>
</feature>
<dbReference type="SUPFAM" id="SSF52374">
    <property type="entry name" value="Nucleotidylyl transferase"/>
    <property type="match status" value="1"/>
</dbReference>
<dbReference type="CDD" id="cd00814">
    <property type="entry name" value="MetRS_core"/>
    <property type="match status" value="1"/>
</dbReference>
<keyword evidence="14 16" id="KW-0030">Aminoacyl-tRNA synthetase</keyword>
<dbReference type="Proteomes" id="UP000486602">
    <property type="component" value="Unassembled WGS sequence"/>
</dbReference>
<comment type="cofactor">
    <cofactor evidence="16">
        <name>Zn(2+)</name>
        <dbReference type="ChEBI" id="CHEBI:29105"/>
    </cofactor>
    <text evidence="16">Binds 1 zinc ion per subunit.</text>
</comment>
<feature type="binding site" evidence="16">
    <location>
        <position position="146"/>
    </location>
    <ligand>
        <name>Zn(2+)</name>
        <dbReference type="ChEBI" id="CHEBI:29105"/>
    </ligand>
</feature>
<dbReference type="CDD" id="cd02800">
    <property type="entry name" value="tRNA_bind_EcMetRS_like"/>
    <property type="match status" value="1"/>
</dbReference>
<evidence type="ECO:0000256" key="11">
    <source>
        <dbReference type="ARBA" id="ARBA00022840"/>
    </source>
</evidence>
<evidence type="ECO:0000313" key="19">
    <source>
        <dbReference type="Proteomes" id="UP000486602"/>
    </source>
</evidence>
<dbReference type="GO" id="GO:0000049">
    <property type="term" value="F:tRNA binding"/>
    <property type="evidence" value="ECO:0007669"/>
    <property type="project" value="UniProtKB-UniRule"/>
</dbReference>
<accession>A0A7K3WSX3</accession>
<keyword evidence="19" id="KW-1185">Reference proteome</keyword>
<evidence type="ECO:0000313" key="18">
    <source>
        <dbReference type="EMBL" id="NEN24556.1"/>
    </source>
</evidence>
<comment type="function">
    <text evidence="1 16">Is required not only for elongation of protein synthesis but also for the initiation of all mRNA translation through initiator tRNA(fMet) aminoacylation.</text>
</comment>
<dbReference type="PANTHER" id="PTHR45765">
    <property type="entry name" value="METHIONINE--TRNA LIGASE"/>
    <property type="match status" value="1"/>
</dbReference>
<dbReference type="Pfam" id="PF19303">
    <property type="entry name" value="Anticodon_3"/>
    <property type="match status" value="1"/>
</dbReference>
<comment type="caution">
    <text evidence="18">The sequence shown here is derived from an EMBL/GenBank/DDBJ whole genome shotgun (WGS) entry which is preliminary data.</text>
</comment>
<evidence type="ECO:0000256" key="3">
    <source>
        <dbReference type="ARBA" id="ARBA00008258"/>
    </source>
</evidence>
<dbReference type="EMBL" id="JAAGVY010000028">
    <property type="protein sequence ID" value="NEN24556.1"/>
    <property type="molecule type" value="Genomic_DNA"/>
</dbReference>
<dbReference type="FunFam" id="2.20.28.20:FF:000001">
    <property type="entry name" value="Methionine--tRNA ligase"/>
    <property type="match status" value="1"/>
</dbReference>
<evidence type="ECO:0000256" key="8">
    <source>
        <dbReference type="ARBA" id="ARBA00022723"/>
    </source>
</evidence>
<dbReference type="GO" id="GO:0046872">
    <property type="term" value="F:metal ion binding"/>
    <property type="evidence" value="ECO:0007669"/>
    <property type="project" value="UniProtKB-KW"/>
</dbReference>
<evidence type="ECO:0000256" key="2">
    <source>
        <dbReference type="ARBA" id="ARBA00004496"/>
    </source>
</evidence>
<dbReference type="EC" id="6.1.1.10" evidence="16"/>
<protein>
    <recommendedName>
        <fullName evidence="16">Methionine--tRNA ligase</fullName>
        <ecNumber evidence="16">6.1.1.10</ecNumber>
    </recommendedName>
    <alternativeName>
        <fullName evidence="16">Methionyl-tRNA synthetase</fullName>
        <shortName evidence="16">MetRS</shortName>
    </alternativeName>
</protein>
<proteinExistence type="inferred from homology"/>
<feature type="binding site" evidence="16">
    <location>
        <position position="159"/>
    </location>
    <ligand>
        <name>Zn(2+)</name>
        <dbReference type="ChEBI" id="CHEBI:29105"/>
    </ligand>
</feature>
<dbReference type="GO" id="GO:0004825">
    <property type="term" value="F:methionine-tRNA ligase activity"/>
    <property type="evidence" value="ECO:0007669"/>
    <property type="project" value="UniProtKB-UniRule"/>
</dbReference>
<dbReference type="InterPro" id="IPR015413">
    <property type="entry name" value="Methionyl/Leucyl_tRNA_Synth"/>
</dbReference>
<dbReference type="PROSITE" id="PS50886">
    <property type="entry name" value="TRBD"/>
    <property type="match status" value="1"/>
</dbReference>
<dbReference type="CDD" id="cd07957">
    <property type="entry name" value="Anticodon_Ia_Met"/>
    <property type="match status" value="1"/>
</dbReference>